<dbReference type="EMBL" id="CM042011">
    <property type="protein sequence ID" value="KAI3763606.1"/>
    <property type="molecule type" value="Genomic_DNA"/>
</dbReference>
<name>A0ACB9EY01_CICIN</name>
<dbReference type="Proteomes" id="UP001055811">
    <property type="component" value="Linkage Group LG03"/>
</dbReference>
<reference evidence="2" key="1">
    <citation type="journal article" date="2022" name="Mol. Ecol. Resour.">
        <title>The genomes of chicory, endive, great burdock and yacon provide insights into Asteraceae palaeo-polyploidization history and plant inulin production.</title>
        <authorList>
            <person name="Fan W."/>
            <person name="Wang S."/>
            <person name="Wang H."/>
            <person name="Wang A."/>
            <person name="Jiang F."/>
            <person name="Liu H."/>
            <person name="Zhao H."/>
            <person name="Xu D."/>
            <person name="Zhang Y."/>
        </authorList>
    </citation>
    <scope>NUCLEOTIDE SEQUENCE [LARGE SCALE GENOMIC DNA]</scope>
    <source>
        <strain evidence="2">cv. Punajuju</strain>
    </source>
</reference>
<evidence type="ECO:0000313" key="2">
    <source>
        <dbReference type="Proteomes" id="UP001055811"/>
    </source>
</evidence>
<accession>A0ACB9EY01</accession>
<evidence type="ECO:0000313" key="1">
    <source>
        <dbReference type="EMBL" id="KAI3763606.1"/>
    </source>
</evidence>
<comment type="caution">
    <text evidence="1">The sequence shown here is derived from an EMBL/GenBank/DDBJ whole genome shotgun (WGS) entry which is preliminary data.</text>
</comment>
<reference evidence="1 2" key="2">
    <citation type="journal article" date="2022" name="Mol. Ecol. Resour.">
        <title>The genomes of chicory, endive, great burdock and yacon provide insights into Asteraceae paleo-polyploidization history and plant inulin production.</title>
        <authorList>
            <person name="Fan W."/>
            <person name="Wang S."/>
            <person name="Wang H."/>
            <person name="Wang A."/>
            <person name="Jiang F."/>
            <person name="Liu H."/>
            <person name="Zhao H."/>
            <person name="Xu D."/>
            <person name="Zhang Y."/>
        </authorList>
    </citation>
    <scope>NUCLEOTIDE SEQUENCE [LARGE SCALE GENOMIC DNA]</scope>
    <source>
        <strain evidence="2">cv. Punajuju</strain>
        <tissue evidence="1">Leaves</tissue>
    </source>
</reference>
<protein>
    <submittedName>
        <fullName evidence="1">Uncharacterized protein</fullName>
    </submittedName>
</protein>
<sequence length="169" mass="18459">MADEGRTLTDLQSPKIKPTKVIQSPTDTNKISSNAEGGETSSKEDEYMQLYSTPHGGDTALKVSNLMNEYGDEDHYHSNDEKQSTQHALHNDHEATTVMNSDAQGNAAADREIHAPKMSTTVIKSIGSFAEASEYHAPHDHEKLPTVYEKNGIISEENSKSGDTTDLSP</sequence>
<keyword evidence="2" id="KW-1185">Reference proteome</keyword>
<gene>
    <name evidence="1" type="ORF">L2E82_13577</name>
</gene>
<organism evidence="1 2">
    <name type="scientific">Cichorium intybus</name>
    <name type="common">Chicory</name>
    <dbReference type="NCBI Taxonomy" id="13427"/>
    <lineage>
        <taxon>Eukaryota</taxon>
        <taxon>Viridiplantae</taxon>
        <taxon>Streptophyta</taxon>
        <taxon>Embryophyta</taxon>
        <taxon>Tracheophyta</taxon>
        <taxon>Spermatophyta</taxon>
        <taxon>Magnoliopsida</taxon>
        <taxon>eudicotyledons</taxon>
        <taxon>Gunneridae</taxon>
        <taxon>Pentapetalae</taxon>
        <taxon>asterids</taxon>
        <taxon>campanulids</taxon>
        <taxon>Asterales</taxon>
        <taxon>Asteraceae</taxon>
        <taxon>Cichorioideae</taxon>
        <taxon>Cichorieae</taxon>
        <taxon>Cichoriinae</taxon>
        <taxon>Cichorium</taxon>
    </lineage>
</organism>
<proteinExistence type="predicted"/>